<dbReference type="InterPro" id="IPR023476">
    <property type="entry name" value="Pep_tRNA_hydro_II_dom_sf"/>
</dbReference>
<dbReference type="GO" id="GO:0005829">
    <property type="term" value="C:cytosol"/>
    <property type="evidence" value="ECO:0007669"/>
    <property type="project" value="TreeGrafter"/>
</dbReference>
<dbReference type="InParanoid" id="E0VJP3"/>
<evidence type="ECO:0000313" key="6">
    <source>
        <dbReference type="EnsemblMetazoa" id="PHUM248820-PA"/>
    </source>
</evidence>
<reference evidence="5" key="2">
    <citation type="submission" date="2007-04" db="EMBL/GenBank/DDBJ databases">
        <title>The genome of the human body louse.</title>
        <authorList>
            <consortium name="The Human Body Louse Genome Consortium"/>
            <person name="Kirkness E."/>
            <person name="Walenz B."/>
            <person name="Hass B."/>
            <person name="Bruggner R."/>
            <person name="Strausberg R."/>
        </authorList>
    </citation>
    <scope>NUCLEOTIDE SEQUENCE</scope>
    <source>
        <strain evidence="5">USDA</strain>
    </source>
</reference>
<dbReference type="InterPro" id="IPR002833">
    <property type="entry name" value="PTH2"/>
</dbReference>
<keyword evidence="2 5" id="KW-0378">Hydrolase</keyword>
<dbReference type="eggNOG" id="KOG3282">
    <property type="taxonomic scope" value="Eukaryota"/>
</dbReference>
<comment type="similarity">
    <text evidence="3">Belongs to the PTH2 family.</text>
</comment>
<evidence type="ECO:0000256" key="3">
    <source>
        <dbReference type="ARBA" id="ARBA00038050"/>
    </source>
</evidence>
<evidence type="ECO:0000313" key="5">
    <source>
        <dbReference type="EMBL" id="EEB13599.1"/>
    </source>
</evidence>
<dbReference type="OrthoDB" id="1733656at2759"/>
<accession>E0VJP3</accession>
<comment type="catalytic activity">
    <reaction evidence="4">
        <text>an N-acyl-L-alpha-aminoacyl-tRNA + H2O = an N-acyl-L-amino acid + a tRNA + H(+)</text>
        <dbReference type="Rhea" id="RHEA:54448"/>
        <dbReference type="Rhea" id="RHEA-COMP:10123"/>
        <dbReference type="Rhea" id="RHEA-COMP:13883"/>
        <dbReference type="ChEBI" id="CHEBI:15377"/>
        <dbReference type="ChEBI" id="CHEBI:15378"/>
        <dbReference type="ChEBI" id="CHEBI:59874"/>
        <dbReference type="ChEBI" id="CHEBI:78442"/>
        <dbReference type="ChEBI" id="CHEBI:138191"/>
        <dbReference type="EC" id="3.1.1.29"/>
    </reaction>
</comment>
<reference evidence="6" key="3">
    <citation type="submission" date="2020-05" db="UniProtKB">
        <authorList>
            <consortium name="EnsemblMetazoa"/>
        </authorList>
    </citation>
    <scope>IDENTIFICATION</scope>
    <source>
        <strain evidence="6">USDA</strain>
    </source>
</reference>
<dbReference type="EMBL" id="AAZO01002885">
    <property type="status" value="NOT_ANNOTATED_CDS"/>
    <property type="molecule type" value="Genomic_DNA"/>
</dbReference>
<name>E0VJP3_PEDHC</name>
<dbReference type="SUPFAM" id="SSF102462">
    <property type="entry name" value="Peptidyl-tRNA hydrolase II"/>
    <property type="match status" value="1"/>
</dbReference>
<dbReference type="EC" id="3.1.1.29" evidence="1"/>
<sequence>MMSLGEKRSDISDSENKLVLVVRNDLKMGKGKVAAQCSHAAVMAYESSREKAPKIFNNWRNSGQPKIVVKIESEKEMMDLAETARDNRLIVSVVRDAGRTQVASGTRTVLAVGPGPVRTIDSVTGHLKLY</sequence>
<protein>
    <recommendedName>
        <fullName evidence="1">peptidyl-tRNA hydrolase</fullName>
        <ecNumber evidence="1">3.1.1.29</ecNumber>
    </recommendedName>
</protein>
<dbReference type="FunFam" id="3.40.1490.10:FF:000001">
    <property type="entry name" value="Peptidyl-tRNA hydrolase 2"/>
    <property type="match status" value="1"/>
</dbReference>
<evidence type="ECO:0000313" key="7">
    <source>
        <dbReference type="Proteomes" id="UP000009046"/>
    </source>
</evidence>
<evidence type="ECO:0000256" key="1">
    <source>
        <dbReference type="ARBA" id="ARBA00013260"/>
    </source>
</evidence>
<organism>
    <name type="scientific">Pediculus humanus subsp. corporis</name>
    <name type="common">Body louse</name>
    <dbReference type="NCBI Taxonomy" id="121224"/>
    <lineage>
        <taxon>Eukaryota</taxon>
        <taxon>Metazoa</taxon>
        <taxon>Ecdysozoa</taxon>
        <taxon>Arthropoda</taxon>
        <taxon>Hexapoda</taxon>
        <taxon>Insecta</taxon>
        <taxon>Pterygota</taxon>
        <taxon>Neoptera</taxon>
        <taxon>Paraneoptera</taxon>
        <taxon>Psocodea</taxon>
        <taxon>Troctomorpha</taxon>
        <taxon>Phthiraptera</taxon>
        <taxon>Anoplura</taxon>
        <taxon>Pediculidae</taxon>
        <taxon>Pediculus</taxon>
    </lineage>
</organism>
<gene>
    <name evidence="6" type="primary">8238784</name>
    <name evidence="5" type="ORF">Phum_PHUM248820</name>
</gene>
<dbReference type="CTD" id="8238784"/>
<dbReference type="PANTHER" id="PTHR12649">
    <property type="entry name" value="PEPTIDYL-TRNA HYDROLASE 2"/>
    <property type="match status" value="1"/>
</dbReference>
<dbReference type="RefSeq" id="XP_002426337.1">
    <property type="nucleotide sequence ID" value="XM_002426292.1"/>
</dbReference>
<dbReference type="STRING" id="121224.E0VJP3"/>
<proteinExistence type="inferred from homology"/>
<evidence type="ECO:0000256" key="4">
    <source>
        <dbReference type="ARBA" id="ARBA00048707"/>
    </source>
</evidence>
<dbReference type="Gene3D" id="3.40.1490.10">
    <property type="entry name" value="Bit1"/>
    <property type="match status" value="1"/>
</dbReference>
<dbReference type="VEuPathDB" id="VectorBase:PHUM248820"/>
<dbReference type="OMA" id="CTSDCKM"/>
<reference evidence="5" key="1">
    <citation type="submission" date="2007-04" db="EMBL/GenBank/DDBJ databases">
        <title>Annotation of Pediculus humanus corporis strain USDA.</title>
        <authorList>
            <person name="Kirkness E."/>
            <person name="Hannick L."/>
            <person name="Hass B."/>
            <person name="Bruggner R."/>
            <person name="Lawson D."/>
            <person name="Bidwell S."/>
            <person name="Joardar V."/>
            <person name="Caler E."/>
            <person name="Walenz B."/>
            <person name="Inman J."/>
            <person name="Schobel S."/>
            <person name="Galinsky K."/>
            <person name="Amedeo P."/>
            <person name="Strausberg R."/>
        </authorList>
    </citation>
    <scope>NUCLEOTIDE SEQUENCE</scope>
    <source>
        <strain evidence="5">USDA</strain>
    </source>
</reference>
<dbReference type="FunCoup" id="E0VJP3">
    <property type="interactions" value="2402"/>
</dbReference>
<evidence type="ECO:0000256" key="2">
    <source>
        <dbReference type="ARBA" id="ARBA00022801"/>
    </source>
</evidence>
<dbReference type="Pfam" id="PF01981">
    <property type="entry name" value="PTH2"/>
    <property type="match status" value="1"/>
</dbReference>
<dbReference type="KEGG" id="phu:Phum_PHUM248820"/>
<dbReference type="GeneID" id="8238784"/>
<dbReference type="NCBIfam" id="TIGR00283">
    <property type="entry name" value="arch_pth2"/>
    <property type="match status" value="1"/>
</dbReference>
<dbReference type="EnsemblMetazoa" id="PHUM248820-RA">
    <property type="protein sequence ID" value="PHUM248820-PA"/>
    <property type="gene ID" value="PHUM248820"/>
</dbReference>
<dbReference type="GO" id="GO:0004045">
    <property type="term" value="F:peptidyl-tRNA hydrolase activity"/>
    <property type="evidence" value="ECO:0007669"/>
    <property type="project" value="UniProtKB-EC"/>
</dbReference>
<dbReference type="AlphaFoldDB" id="E0VJP3"/>
<dbReference type="HOGENOM" id="CLU_073661_2_2_1"/>
<keyword evidence="7" id="KW-1185">Reference proteome</keyword>
<dbReference type="Proteomes" id="UP000009046">
    <property type="component" value="Unassembled WGS sequence"/>
</dbReference>
<dbReference type="EMBL" id="DS235226">
    <property type="protein sequence ID" value="EEB13599.1"/>
    <property type="molecule type" value="Genomic_DNA"/>
</dbReference>
<dbReference type="NCBIfam" id="NF003314">
    <property type="entry name" value="PRK04322.1"/>
    <property type="match status" value="1"/>
</dbReference>
<dbReference type="PANTHER" id="PTHR12649:SF11">
    <property type="entry name" value="PEPTIDYL-TRNA HYDROLASE 2, MITOCHONDRIAL"/>
    <property type="match status" value="1"/>
</dbReference>
<dbReference type="CDD" id="cd02430">
    <property type="entry name" value="PTH2"/>
    <property type="match status" value="1"/>
</dbReference>